<dbReference type="RefSeq" id="WP_209452908.1">
    <property type="nucleotide sequence ID" value="NZ_JAGGLT010000003.1"/>
</dbReference>
<keyword evidence="3" id="KW-1185">Reference proteome</keyword>
<evidence type="ECO:0000313" key="3">
    <source>
        <dbReference type="Proteomes" id="UP001166402"/>
    </source>
</evidence>
<dbReference type="EMBL" id="JAGGLT010000003">
    <property type="protein sequence ID" value="MBP2070941.1"/>
    <property type="molecule type" value="Genomic_DNA"/>
</dbReference>
<name>A0ABS4NB87_9THEO</name>
<reference evidence="2" key="1">
    <citation type="submission" date="2021-03" db="EMBL/GenBank/DDBJ databases">
        <title>Genomic Encyclopedia of Type Strains, Phase IV (KMG-IV): sequencing the most valuable type-strain genomes for metagenomic binning, comparative biology and taxonomic classification.</title>
        <authorList>
            <person name="Goeker M."/>
        </authorList>
    </citation>
    <scope>NUCLEOTIDE SEQUENCE</scope>
    <source>
        <strain evidence="2">DSM 101588</strain>
    </source>
</reference>
<protein>
    <recommendedName>
        <fullName evidence="1">Alpha/beta hydrolase domain-containing protein</fullName>
    </recommendedName>
</protein>
<organism evidence="2 3">
    <name type="scientific">Thermoanaerobacterium butyriciformans</name>
    <dbReference type="NCBI Taxonomy" id="1702242"/>
    <lineage>
        <taxon>Bacteria</taxon>
        <taxon>Bacillati</taxon>
        <taxon>Bacillota</taxon>
        <taxon>Clostridia</taxon>
        <taxon>Thermoanaerobacterales</taxon>
        <taxon>Thermoanaerobacteraceae</taxon>
        <taxon>Thermoanaerobacterium</taxon>
    </lineage>
</organism>
<comment type="caution">
    <text evidence="2">The sequence shown here is derived from an EMBL/GenBank/DDBJ whole genome shotgun (WGS) entry which is preliminary data.</text>
</comment>
<dbReference type="Proteomes" id="UP001166402">
    <property type="component" value="Unassembled WGS sequence"/>
</dbReference>
<accession>A0ABS4NB87</accession>
<gene>
    <name evidence="2" type="ORF">J2Z80_000441</name>
</gene>
<feature type="domain" description="Alpha/beta hydrolase" evidence="1">
    <location>
        <begin position="8"/>
        <end position="458"/>
    </location>
</feature>
<dbReference type="InterPro" id="IPR045394">
    <property type="entry name" value="Abhydrolase_dom"/>
</dbReference>
<evidence type="ECO:0000259" key="1">
    <source>
        <dbReference type="Pfam" id="PF20091"/>
    </source>
</evidence>
<sequence>MIEKIKLIPITEKSVPFAQASEKCNFAEIGYVEEEYFMWGTANIYEDGEDHAPITIYKDAPYVNRFIVRRPRDVAKFSGNVVIEILNATALFDIDRIWVNSWKYFTRNGDIYIGITSKSDVLDSLYAADRERYSILSWKNPLPNRPEPKNTVFKFFPQYEAGLFWDMLTDFAKALRTKSEINPISQYDNYKLYLTGWSQSAAYIVRYVKSFAYLEKNCSEGPIFDGYLAAGGGARPAPLNSYEPIILSGKSYFDSEGAGIMGAKEPYIAVNTESENEAVRWKGDSDIPGNLFRAYEIPGASHDSVNNILKWYNADENYMVGNRKVYKGIDGLPNDYPYEYVFNAAFRNLYCWVREGVPAPHAGLIKRGPDGKNIRDVFGNAVGGIRTPFIDLPTATYYGFSTKPDGSQSVFGHMNPFSKEKMQAIYTSLKNYRNLAKKSTDCAVALGFILPEERDEVVELAVKRAEVAGLR</sequence>
<proteinExistence type="predicted"/>
<dbReference type="Pfam" id="PF20091">
    <property type="entry name" value="Abhydrolase_10"/>
    <property type="match status" value="1"/>
</dbReference>
<evidence type="ECO:0000313" key="2">
    <source>
        <dbReference type="EMBL" id="MBP2070941.1"/>
    </source>
</evidence>